<dbReference type="InterPro" id="IPR010466">
    <property type="entry name" value="DUF1058"/>
</dbReference>
<dbReference type="PANTHER" id="PTHR46066:SF2">
    <property type="entry name" value="CHITINASE DOMAIN-CONTAINING PROTEIN 1"/>
    <property type="match status" value="1"/>
</dbReference>
<evidence type="ECO:0000256" key="2">
    <source>
        <dbReference type="SAM" id="Phobius"/>
    </source>
</evidence>
<sequence length="590" mass="65511">MSYRGERRGGRTVNGRPANRPGSRPQRKKGGCGGCLVILIGVIVLSVCIWKGWSEWWPGHERAESDMTQVEQPLTYNGTWSGYGTTGQGKDLLIPVQALDGLLPVTFEAESGTVILTSPVSVASMPLDQRGGLLNGSPKEWPAAAVRIDKTVHVPASVLEELYGIEVKQYPANGAVQFGMPGQTLQSGTIVKLRQPEDTVPMRQDSDKRSPIIADLKSESPVTIWEESGDWLWVEADEGTLGYVAAEDVVPGDAHTVPDTAEAPLPRFVEEKTPVSLAWEAVYSRNPDPSKLPDMPGTNVISPTWFSLEDEEGNVLSKGDMSLTEWAHRNGKQVWALYSNSFEPERTTEALSTFERRNRTIGQLLALADRYQVDGINLDFENVNVEDRNKLTQFVRELVPRLHAKGLVVSIDVTAKSESGRWSQFLDREALGQLVDYMMVMAYDEHWAASPVAGSVASLPWTEQAVTRIMNEDSVPAHKLVLGMPLYTRIWTEEVQDGETKVSSKALGMQSIQDILTDKKLKLEFDDAAGQHYVEYKEEGNLQRIWIEDERSVRARIELADRLGLGGIAVWARTFASDDIWDVLRYPPVP</sequence>
<dbReference type="Gene3D" id="2.30.30.40">
    <property type="entry name" value="SH3 Domains"/>
    <property type="match status" value="1"/>
</dbReference>
<dbReference type="GO" id="GO:0016787">
    <property type="term" value="F:hydrolase activity"/>
    <property type="evidence" value="ECO:0007669"/>
    <property type="project" value="UniProtKB-KW"/>
</dbReference>
<gene>
    <name evidence="4" type="ORF">DQX05_06370</name>
</gene>
<proteinExistence type="predicted"/>
<protein>
    <submittedName>
        <fullName evidence="4">Glycoside hydrolase</fullName>
    </submittedName>
</protein>
<dbReference type="Pfam" id="PF06347">
    <property type="entry name" value="SH3_4"/>
    <property type="match status" value="1"/>
</dbReference>
<evidence type="ECO:0000259" key="3">
    <source>
        <dbReference type="PROSITE" id="PS51910"/>
    </source>
</evidence>
<dbReference type="Gene3D" id="3.10.50.10">
    <property type="match status" value="1"/>
</dbReference>
<dbReference type="Pfam" id="PF00704">
    <property type="entry name" value="Glyco_hydro_18"/>
    <property type="match status" value="1"/>
</dbReference>
<reference evidence="4 5" key="1">
    <citation type="submission" date="2018-09" db="EMBL/GenBank/DDBJ databases">
        <title>Paenibacillus SK2017-BO5.</title>
        <authorList>
            <person name="Piskunova J.V."/>
            <person name="Dubiley S.A."/>
            <person name="Severinov K.V."/>
        </authorList>
    </citation>
    <scope>NUCLEOTIDE SEQUENCE [LARGE SCALE GENOMIC DNA]</scope>
    <source>
        <strain evidence="4 5">BO5</strain>
    </source>
</reference>
<feature type="region of interest" description="Disordered" evidence="1">
    <location>
        <begin position="1"/>
        <end position="30"/>
    </location>
</feature>
<dbReference type="SUPFAM" id="SSF51445">
    <property type="entry name" value="(Trans)glycosidases"/>
    <property type="match status" value="1"/>
</dbReference>
<accession>A0A3A3H2Y9</accession>
<dbReference type="OrthoDB" id="9775889at2"/>
<dbReference type="InterPro" id="IPR017853">
    <property type="entry name" value="GH"/>
</dbReference>
<keyword evidence="2" id="KW-0472">Membrane</keyword>
<dbReference type="InterPro" id="IPR036582">
    <property type="entry name" value="Mao_N_sf"/>
</dbReference>
<dbReference type="InterPro" id="IPR001223">
    <property type="entry name" value="Glyco_hydro18_cat"/>
</dbReference>
<dbReference type="GO" id="GO:0005975">
    <property type="term" value="P:carbohydrate metabolic process"/>
    <property type="evidence" value="ECO:0007669"/>
    <property type="project" value="InterPro"/>
</dbReference>
<dbReference type="Proteomes" id="UP000266177">
    <property type="component" value="Unassembled WGS sequence"/>
</dbReference>
<evidence type="ECO:0000256" key="1">
    <source>
        <dbReference type="SAM" id="MobiDB-lite"/>
    </source>
</evidence>
<name>A0A3A3H2Y9_PANTH</name>
<dbReference type="Gene3D" id="3.20.20.80">
    <property type="entry name" value="Glycosidases"/>
    <property type="match status" value="1"/>
</dbReference>
<feature type="transmembrane region" description="Helical" evidence="2">
    <location>
        <begin position="30"/>
        <end position="53"/>
    </location>
</feature>
<evidence type="ECO:0000313" key="5">
    <source>
        <dbReference type="Proteomes" id="UP000266177"/>
    </source>
</evidence>
<dbReference type="SUPFAM" id="SSF55383">
    <property type="entry name" value="Copper amine oxidase, domain N"/>
    <property type="match status" value="1"/>
</dbReference>
<keyword evidence="2" id="KW-0812">Transmembrane</keyword>
<comment type="caution">
    <text evidence="4">The sequence shown here is derived from an EMBL/GenBank/DDBJ whole genome shotgun (WGS) entry which is preliminary data.</text>
</comment>
<organism evidence="4 5">
    <name type="scientific">Paenibacillus thiaminolyticus</name>
    <name type="common">Bacillus thiaminolyticus</name>
    <dbReference type="NCBI Taxonomy" id="49283"/>
    <lineage>
        <taxon>Bacteria</taxon>
        <taxon>Bacillati</taxon>
        <taxon>Bacillota</taxon>
        <taxon>Bacilli</taxon>
        <taxon>Bacillales</taxon>
        <taxon>Paenibacillaceae</taxon>
        <taxon>Paenibacillus</taxon>
    </lineage>
</organism>
<keyword evidence="2" id="KW-1133">Transmembrane helix</keyword>
<dbReference type="InterPro" id="IPR011583">
    <property type="entry name" value="Chitinase_II/V-like_cat"/>
</dbReference>
<dbReference type="InterPro" id="IPR029070">
    <property type="entry name" value="Chitinase_insertion_sf"/>
</dbReference>
<evidence type="ECO:0000313" key="4">
    <source>
        <dbReference type="EMBL" id="RJG25697.1"/>
    </source>
</evidence>
<dbReference type="PROSITE" id="PS51910">
    <property type="entry name" value="GH18_2"/>
    <property type="match status" value="1"/>
</dbReference>
<dbReference type="AlphaFoldDB" id="A0A3A3H2Y9"/>
<feature type="domain" description="GH18" evidence="3">
    <location>
        <begin position="274"/>
        <end position="587"/>
    </location>
</feature>
<dbReference type="EMBL" id="QYZD01000003">
    <property type="protein sequence ID" value="RJG25697.1"/>
    <property type="molecule type" value="Genomic_DNA"/>
</dbReference>
<dbReference type="PANTHER" id="PTHR46066">
    <property type="entry name" value="CHITINASE DOMAIN-CONTAINING PROTEIN 1 FAMILY MEMBER"/>
    <property type="match status" value="1"/>
</dbReference>
<keyword evidence="4" id="KW-0378">Hydrolase</keyword>
<dbReference type="SMART" id="SM00636">
    <property type="entry name" value="Glyco_18"/>
    <property type="match status" value="1"/>
</dbReference>
<dbReference type="GO" id="GO:0008061">
    <property type="term" value="F:chitin binding"/>
    <property type="evidence" value="ECO:0007669"/>
    <property type="project" value="InterPro"/>
</dbReference>